<dbReference type="InterPro" id="IPR002035">
    <property type="entry name" value="VWF_A"/>
</dbReference>
<feature type="signal peptide" evidence="2">
    <location>
        <begin position="1"/>
        <end position="24"/>
    </location>
</feature>
<keyword evidence="1" id="KW-0472">Membrane</keyword>
<organism evidence="4 5">
    <name type="scientific">Aeromicrobium choanae</name>
    <dbReference type="NCBI Taxonomy" id="1736691"/>
    <lineage>
        <taxon>Bacteria</taxon>
        <taxon>Bacillati</taxon>
        <taxon>Actinomycetota</taxon>
        <taxon>Actinomycetes</taxon>
        <taxon>Propionibacteriales</taxon>
        <taxon>Nocardioidaceae</taxon>
        <taxon>Aeromicrobium</taxon>
    </lineage>
</organism>
<protein>
    <submittedName>
        <fullName evidence="4">Ca-activated chloride channel family protein</fullName>
    </submittedName>
</protein>
<evidence type="ECO:0000256" key="1">
    <source>
        <dbReference type="SAM" id="Phobius"/>
    </source>
</evidence>
<keyword evidence="1" id="KW-1133">Transmembrane helix</keyword>
<feature type="domain" description="VWFA" evidence="3">
    <location>
        <begin position="37"/>
        <end position="222"/>
    </location>
</feature>
<dbReference type="Gene3D" id="3.40.50.410">
    <property type="entry name" value="von Willebrand factor, type A domain"/>
    <property type="match status" value="1"/>
</dbReference>
<evidence type="ECO:0000256" key="2">
    <source>
        <dbReference type="SAM" id="SignalP"/>
    </source>
</evidence>
<name>A0A1T4Z434_9ACTN</name>
<dbReference type="SUPFAM" id="SSF53300">
    <property type="entry name" value="vWA-like"/>
    <property type="match status" value="1"/>
</dbReference>
<evidence type="ECO:0000313" key="5">
    <source>
        <dbReference type="Proteomes" id="UP000191040"/>
    </source>
</evidence>
<keyword evidence="1" id="KW-0812">Transmembrane</keyword>
<dbReference type="EMBL" id="LT796768">
    <property type="protein sequence ID" value="SKB08331.1"/>
    <property type="molecule type" value="Genomic_DNA"/>
</dbReference>
<dbReference type="Proteomes" id="UP000191040">
    <property type="component" value="Chromosome I"/>
</dbReference>
<keyword evidence="5" id="KW-1185">Reference proteome</keyword>
<dbReference type="PROSITE" id="PS50234">
    <property type="entry name" value="VWFA"/>
    <property type="match status" value="1"/>
</dbReference>
<gene>
    <name evidence="4" type="ORF">SAMN06295964_2119</name>
</gene>
<keyword evidence="2" id="KW-0732">Signal</keyword>
<dbReference type="RefSeq" id="WP_172806332.1">
    <property type="nucleotide sequence ID" value="NZ_LT796768.1"/>
</dbReference>
<reference evidence="5" key="1">
    <citation type="submission" date="2017-02" db="EMBL/GenBank/DDBJ databases">
        <authorList>
            <person name="Varghese N."/>
            <person name="Submissions S."/>
        </authorList>
    </citation>
    <scope>NUCLEOTIDE SEQUENCE [LARGE SCALE GENOMIC DNA]</scope>
    <source>
        <strain evidence="5">9H-4</strain>
    </source>
</reference>
<evidence type="ECO:0000313" key="4">
    <source>
        <dbReference type="EMBL" id="SKB08331.1"/>
    </source>
</evidence>
<feature type="chain" id="PRO_5012007150" evidence="2">
    <location>
        <begin position="25"/>
        <end position="627"/>
    </location>
</feature>
<sequence>MIKTLSVVGSILLAATALSWPAGAVERATDEPASDTAMMLVMDASGSMAERTGGGSTRIQAAKDGLDAVIDGLPDEQRVGFRVYGASDVAEDDPAACTDSERVVDLGSDNRDELRKAVADYEPVGWTPTSHALREAAKDLGDAGQRTIVLVSDGEPTCDPDPCVVAREIAKDGIDIRIDVVGFDVSGRAKKTLQCVADEGHGTYYDADDAESLTDSLRVSSVRASRPFDLTGTPVKGTPTEDGAPLLAPGQYTDTVAVGGPANYRVARTAPDSTVHVGAVISGVSGDLGAAATLGTKRIGGLTCASSTTYGLDMSSRSPVYYGGVSSWVRDPDSECRTDDELGVQVERSVGQIEGRPIELAVYEEPPITSDLAPGTAGDEPEWVAPTPGTATEAVPGTSIASAPEVGPGTYQLDISAGETQVLAVPVDWGEQVRAQVDAKLTDEVRDAAAIGSGLDVSVINPLRRDVTISLYGNWPEDWTRDPWANLRENIAFRTGAMSWPLHPANRSQNDTTREGASLAGMHYVVVSLKLRGDETNLPYTLTLERENVLGDVAPTYAEVEGLTPPVADSRLVDSPVTTAAEQTDDVEPEAAAQAGDSGSLLPWVIGGAVVAVALAAGVLVLVRRRR</sequence>
<dbReference type="Pfam" id="PF13519">
    <property type="entry name" value="VWA_2"/>
    <property type="match status" value="1"/>
</dbReference>
<dbReference type="InterPro" id="IPR036465">
    <property type="entry name" value="vWFA_dom_sf"/>
</dbReference>
<evidence type="ECO:0000259" key="3">
    <source>
        <dbReference type="PROSITE" id="PS50234"/>
    </source>
</evidence>
<dbReference type="SMART" id="SM00327">
    <property type="entry name" value="VWA"/>
    <property type="match status" value="1"/>
</dbReference>
<feature type="transmembrane region" description="Helical" evidence="1">
    <location>
        <begin position="601"/>
        <end position="623"/>
    </location>
</feature>
<accession>A0A1T4Z434</accession>
<dbReference type="STRING" id="1736691.SAMN06295964_2119"/>
<dbReference type="AlphaFoldDB" id="A0A1T4Z434"/>
<proteinExistence type="predicted"/>